<evidence type="ECO:0000313" key="5">
    <source>
        <dbReference type="Proteomes" id="UP001300012"/>
    </source>
</evidence>
<evidence type="ECO:0000259" key="2">
    <source>
        <dbReference type="Pfam" id="PF16586"/>
    </source>
</evidence>
<dbReference type="InterPro" id="IPR017853">
    <property type="entry name" value="GH"/>
</dbReference>
<dbReference type="SUPFAM" id="SSF51445">
    <property type="entry name" value="(Trans)glycosidases"/>
    <property type="match status" value="1"/>
</dbReference>
<dbReference type="InterPro" id="IPR041239">
    <property type="entry name" value="DUF5605"/>
</dbReference>
<sequence length="505" mass="58876">MRENAANTSPDTVELWGRFEGSFEGSFEGPMSSNPYEDVTFRAKFRYHNRIVEAEGFYDGNGIYKIRFMPDVEGHWSYVTSSNCKELDALEGEFQVISPAFGNHGPVHVKDKYRFRYADGTAYLPFGTTLYHWIHHGDEAEEQLTLAMLAASSFNKVRMCILPTGDMDPSMLAFAGSRAEGVDLHRFNPDFFAHLERRIDDLQKLGIEADIILFHPYDQNVWGFENLEPEVEDAYLRYAVARLASFRNVWWSISNEYDFNIHKSTEDWDRLCQIVQEYDPYGHLLSIHNGTKMYDYSRTSMYDYSKPWITHQSIQHWEPALTTSWLSKCNKPVVIDECCYEGNAARRWGNISGEEMMRRFWECMVRGGYAAHGEVFEDRSSWISRGGNLVGESPQRISFLRSLMEQGQADLWKDEADRSCYWLYFGISRPAFWELNLSNERDYHVDLIDTWEMTVERLPGTYRGSCKVLLNSKSYIALRITKAELRVKHVEQIKMHKEDESWVLL</sequence>
<dbReference type="PANTHER" id="PTHR37836:SF2">
    <property type="entry name" value="DUF4038 DOMAIN-CONTAINING PROTEIN"/>
    <property type="match status" value="1"/>
</dbReference>
<dbReference type="InterPro" id="IPR032260">
    <property type="entry name" value="DUF5060"/>
</dbReference>
<organism evidence="4 5">
    <name type="scientific">Paenibacillus radicis</name>
    <name type="common">ex Xue et al. 2023</name>
    <dbReference type="NCBI Taxonomy" id="2972489"/>
    <lineage>
        <taxon>Bacteria</taxon>
        <taxon>Bacillati</taxon>
        <taxon>Bacillota</taxon>
        <taxon>Bacilli</taxon>
        <taxon>Bacillales</taxon>
        <taxon>Paenibacillaceae</taxon>
        <taxon>Paenibacillus</taxon>
    </lineage>
</organism>
<feature type="domain" description="Apiosidase-like catalytic" evidence="1">
    <location>
        <begin position="111"/>
        <end position="368"/>
    </location>
</feature>
<dbReference type="Proteomes" id="UP001300012">
    <property type="component" value="Unassembled WGS sequence"/>
</dbReference>
<dbReference type="RefSeq" id="WP_258212125.1">
    <property type="nucleotide sequence ID" value="NZ_JANQBD010000002.1"/>
</dbReference>
<dbReference type="InterPro" id="IPR025277">
    <property type="entry name" value="Apiosidase-like_cat_dom"/>
</dbReference>
<dbReference type="Pfam" id="PF16586">
    <property type="entry name" value="DUF5060"/>
    <property type="match status" value="1"/>
</dbReference>
<evidence type="ECO:0000259" key="1">
    <source>
        <dbReference type="Pfam" id="PF13204"/>
    </source>
</evidence>
<dbReference type="Pfam" id="PF18310">
    <property type="entry name" value="DUF5605"/>
    <property type="match status" value="1"/>
</dbReference>
<name>A0ABT1YBF0_9BACL</name>
<proteinExistence type="predicted"/>
<accession>A0ABT1YBF0</accession>
<evidence type="ECO:0000259" key="3">
    <source>
        <dbReference type="Pfam" id="PF18310"/>
    </source>
</evidence>
<reference evidence="4 5" key="1">
    <citation type="submission" date="2022-08" db="EMBL/GenBank/DDBJ databases">
        <title>Paenibacillus endoradicis sp. nov., Paenibacillus radicibacter sp. nov and Paenibacillus pararadicis sp. nov., three cold-adapted plant growth-promoting bacteria isolated from root of Larix gmelinii in Great Khingan.</title>
        <authorList>
            <person name="Xue H."/>
        </authorList>
    </citation>
    <scope>NUCLEOTIDE SEQUENCE [LARGE SCALE GENOMIC DNA]</scope>
    <source>
        <strain evidence="4 5">N5-1-1-5</strain>
    </source>
</reference>
<comment type="caution">
    <text evidence="4">The sequence shown here is derived from an EMBL/GenBank/DDBJ whole genome shotgun (WGS) entry which is preliminary data.</text>
</comment>
<dbReference type="InterPro" id="IPR013783">
    <property type="entry name" value="Ig-like_fold"/>
</dbReference>
<dbReference type="Gene3D" id="2.60.40.3950">
    <property type="match status" value="1"/>
</dbReference>
<feature type="domain" description="DUF5060" evidence="2">
    <location>
        <begin position="12"/>
        <end position="83"/>
    </location>
</feature>
<feature type="domain" description="DUF5605" evidence="3">
    <location>
        <begin position="418"/>
        <end position="481"/>
    </location>
</feature>
<dbReference type="EMBL" id="JANQBD010000002">
    <property type="protein sequence ID" value="MCR8630518.1"/>
    <property type="molecule type" value="Genomic_DNA"/>
</dbReference>
<evidence type="ECO:0000313" key="4">
    <source>
        <dbReference type="EMBL" id="MCR8630518.1"/>
    </source>
</evidence>
<dbReference type="PANTHER" id="PTHR37836">
    <property type="entry name" value="LMO1036 PROTEIN"/>
    <property type="match status" value="1"/>
</dbReference>
<dbReference type="Gene3D" id="2.60.40.10">
    <property type="entry name" value="Immunoglobulins"/>
    <property type="match status" value="1"/>
</dbReference>
<dbReference type="Gene3D" id="3.20.20.80">
    <property type="entry name" value="Glycosidases"/>
    <property type="match status" value="1"/>
</dbReference>
<protein>
    <submittedName>
        <fullName evidence="4">DUF5605 domain-containing protein</fullName>
    </submittedName>
</protein>
<dbReference type="Pfam" id="PF13204">
    <property type="entry name" value="Apiosidase"/>
    <property type="match status" value="1"/>
</dbReference>
<gene>
    <name evidence="4" type="ORF">NV381_04785</name>
</gene>
<keyword evidence="5" id="KW-1185">Reference proteome</keyword>